<organism evidence="3 4">
    <name type="scientific">Petrotoga olearia DSM 13574</name>
    <dbReference type="NCBI Taxonomy" id="1122955"/>
    <lineage>
        <taxon>Bacteria</taxon>
        <taxon>Thermotogati</taxon>
        <taxon>Thermotogota</taxon>
        <taxon>Thermotogae</taxon>
        <taxon>Petrotogales</taxon>
        <taxon>Petrotogaceae</taxon>
        <taxon>Petrotoga</taxon>
    </lineage>
</organism>
<evidence type="ECO:0000256" key="1">
    <source>
        <dbReference type="ARBA" id="ARBA00006525"/>
    </source>
</evidence>
<dbReference type="InterPro" id="IPR003488">
    <property type="entry name" value="DprA"/>
</dbReference>
<dbReference type="SUPFAM" id="SSF102405">
    <property type="entry name" value="MCP/YpsA-like"/>
    <property type="match status" value="1"/>
</dbReference>
<dbReference type="Gene3D" id="3.40.50.450">
    <property type="match status" value="1"/>
</dbReference>
<feature type="domain" description="Smf/DprA SLOG" evidence="2">
    <location>
        <begin position="56"/>
        <end position="256"/>
    </location>
</feature>
<dbReference type="PANTHER" id="PTHR43022">
    <property type="entry name" value="PROTEIN SMF"/>
    <property type="match status" value="1"/>
</dbReference>
<gene>
    <name evidence="3" type="ORF">X929_00320</name>
</gene>
<dbReference type="PANTHER" id="PTHR43022:SF1">
    <property type="entry name" value="PROTEIN SMF"/>
    <property type="match status" value="1"/>
</dbReference>
<comment type="caution">
    <text evidence="3">The sequence shown here is derived from an EMBL/GenBank/DDBJ whole genome shotgun (WGS) entry which is preliminary data.</text>
</comment>
<accession>A0A2K1P6U9</accession>
<dbReference type="NCBIfam" id="TIGR00732">
    <property type="entry name" value="dprA"/>
    <property type="match status" value="1"/>
</dbReference>
<reference evidence="3 4" key="1">
    <citation type="submission" date="2013-12" db="EMBL/GenBank/DDBJ databases">
        <title>Comparative genomics of Petrotoga isolates.</title>
        <authorList>
            <person name="Nesbo C.L."/>
            <person name="Charchuk R."/>
            <person name="Chow K."/>
        </authorList>
    </citation>
    <scope>NUCLEOTIDE SEQUENCE [LARGE SCALE GENOMIC DNA]</scope>
    <source>
        <strain evidence="3 4">DSM 13574</strain>
    </source>
</reference>
<dbReference type="Proteomes" id="UP000236434">
    <property type="component" value="Unassembled WGS sequence"/>
</dbReference>
<evidence type="ECO:0000259" key="2">
    <source>
        <dbReference type="Pfam" id="PF02481"/>
    </source>
</evidence>
<name>A0A2K1P6U9_9BACT</name>
<dbReference type="RefSeq" id="WP_169924894.1">
    <property type="nucleotide sequence ID" value="NZ_AZRL01000002.1"/>
</dbReference>
<sequence length="330" mass="37148">MNILDIITLKEIYKKSNKELLEYTETSTSPTLFKEEFEENKRKIVQSLDKIKDLGIITYWDEEYPDLLKNINDPPVILYYFGNPSLLKSKTVSIVGTRKATDYGKSICIEIAKTLSSYTIVSGMAYGVDSIAQRNAKKTIAVLGNGIDIIYPKSNESLYNKIKEEGLIISEYFPGTRATKYTFPYRNRIIAALSEKTIVVEAAKKSGSLITARYALDYGREVLAVPGDITRLNSYGTNYLIYSGATPIISLQHLKELFGITNLEGETFTENPEEMELKEKILKLINEGNNNLDSLCENLKEDVSSILSTIMQLEIDGKLSQENGTYFTIN</sequence>
<evidence type="ECO:0000313" key="4">
    <source>
        <dbReference type="Proteomes" id="UP000236434"/>
    </source>
</evidence>
<evidence type="ECO:0000313" key="3">
    <source>
        <dbReference type="EMBL" id="PNR98523.1"/>
    </source>
</evidence>
<dbReference type="GO" id="GO:0009294">
    <property type="term" value="P:DNA-mediated transformation"/>
    <property type="evidence" value="ECO:0007669"/>
    <property type="project" value="InterPro"/>
</dbReference>
<dbReference type="EMBL" id="AZRL01000002">
    <property type="protein sequence ID" value="PNR98523.1"/>
    <property type="molecule type" value="Genomic_DNA"/>
</dbReference>
<dbReference type="AlphaFoldDB" id="A0A2K1P6U9"/>
<comment type="similarity">
    <text evidence="1">Belongs to the DprA/Smf family.</text>
</comment>
<proteinExistence type="inferred from homology"/>
<dbReference type="InterPro" id="IPR057666">
    <property type="entry name" value="DrpA_SLOG"/>
</dbReference>
<protein>
    <recommendedName>
        <fullName evidence="2">Smf/DprA SLOG domain-containing protein</fullName>
    </recommendedName>
</protein>
<dbReference type="Pfam" id="PF02481">
    <property type="entry name" value="DNA_processg_A"/>
    <property type="match status" value="1"/>
</dbReference>